<feature type="transmembrane region" description="Helical" evidence="1">
    <location>
        <begin position="485"/>
        <end position="508"/>
    </location>
</feature>
<keyword evidence="1" id="KW-0472">Membrane</keyword>
<dbReference type="PROSITE" id="PS51257">
    <property type="entry name" value="PROKAR_LIPOPROTEIN"/>
    <property type="match status" value="1"/>
</dbReference>
<feature type="domain" description="Acyltransferase 3" evidence="3">
    <location>
        <begin position="227"/>
        <end position="612"/>
    </location>
</feature>
<keyword evidence="1" id="KW-0812">Transmembrane</keyword>
<organism evidence="4 5">
    <name type="scientific">Aromia moschata</name>
    <dbReference type="NCBI Taxonomy" id="1265417"/>
    <lineage>
        <taxon>Eukaryota</taxon>
        <taxon>Metazoa</taxon>
        <taxon>Ecdysozoa</taxon>
        <taxon>Arthropoda</taxon>
        <taxon>Hexapoda</taxon>
        <taxon>Insecta</taxon>
        <taxon>Pterygota</taxon>
        <taxon>Neoptera</taxon>
        <taxon>Endopterygota</taxon>
        <taxon>Coleoptera</taxon>
        <taxon>Polyphaga</taxon>
        <taxon>Cucujiformia</taxon>
        <taxon>Chrysomeloidea</taxon>
        <taxon>Cerambycidae</taxon>
        <taxon>Cerambycinae</taxon>
        <taxon>Callichromatini</taxon>
        <taxon>Aromia</taxon>
    </lineage>
</organism>
<dbReference type="PANTHER" id="PTHR11161:SF0">
    <property type="entry name" value="O-ACYLTRANSFERASE LIKE PROTEIN"/>
    <property type="match status" value="1"/>
</dbReference>
<feature type="transmembrane region" description="Helical" evidence="1">
    <location>
        <begin position="559"/>
        <end position="582"/>
    </location>
</feature>
<sequence>MRFGWFLLFSSLVGGCVGDSEDKLIEILDNITDTVEVTETCRLSLKLFSLDSGRWNADAEGNSTRCYNIRSSEAFNKAKCRFKYISPEDSKATQSNWTLVEDLGHGSNATFLVVQANLTSAFPTSSVCFPASCTHDDVFHLLRTVIDDKFTFCKVETGTSPSFNFGMLTAIIILSLFIFMMTGSTMYDIYCKINKSEPVHECLVAFSIHRNGKRVFKTTRSSSEMLCLNGMRFLSMIWVIVLHTFSETAEKKFRKRQGFPKSECCLNSAWHNSWESMTVRSGVLAVDSFLIVGGTLLSYNFMAKRSKVFDEKFNIFRHYLHRYISAGLLGNVGSPEYREHMNSRVSEHCQKYWWSALLYVQNYVNVGEICLSHTWYLSVDMQLYLISPLILLPLWKQPKMGVAFLGLCVSASIVVPFYVAYEKQLMGMPGIFPLEGTLNRYTEYLLDYYYRTHARATPWFIGVLLGYILYRVKCENLRKPEIKKIVQVILWITCSVVMMICVYGGHVVEKRPYNRLEDSLFIALVKPAWSLCIMWIILACALGYGGPVNWILSHSVNQIFITFTYSMYIVHLPIIYVVQYAADTIKLVHFSVFSLVWSSCYIFVLSFGVSVIWVLAFEYPAAILEKYILKR</sequence>
<feature type="transmembrane region" description="Helical" evidence="1">
    <location>
        <begin position="528"/>
        <end position="552"/>
    </location>
</feature>
<dbReference type="Pfam" id="PF01757">
    <property type="entry name" value="Acyl_transf_3"/>
    <property type="match status" value="1"/>
</dbReference>
<dbReference type="InterPro" id="IPR052728">
    <property type="entry name" value="O2_lipid_transport_reg"/>
</dbReference>
<evidence type="ECO:0000313" key="4">
    <source>
        <dbReference type="EMBL" id="KAJ8951677.1"/>
    </source>
</evidence>
<feature type="transmembrane region" description="Helical" evidence="1">
    <location>
        <begin position="456"/>
        <end position="473"/>
    </location>
</feature>
<feature type="transmembrane region" description="Helical" evidence="1">
    <location>
        <begin position="282"/>
        <end position="302"/>
    </location>
</feature>
<feature type="transmembrane region" description="Helical" evidence="1">
    <location>
        <begin position="402"/>
        <end position="421"/>
    </location>
</feature>
<feature type="signal peptide" evidence="2">
    <location>
        <begin position="1"/>
        <end position="18"/>
    </location>
</feature>
<protein>
    <recommendedName>
        <fullName evidence="3">Acyltransferase 3 domain-containing protein</fullName>
    </recommendedName>
</protein>
<feature type="chain" id="PRO_5043855001" description="Acyltransferase 3 domain-containing protein" evidence="2">
    <location>
        <begin position="19"/>
        <end position="631"/>
    </location>
</feature>
<dbReference type="AlphaFoldDB" id="A0AAV8YJ92"/>
<feature type="transmembrane region" description="Helical" evidence="1">
    <location>
        <begin position="594"/>
        <end position="617"/>
    </location>
</feature>
<dbReference type="InterPro" id="IPR002656">
    <property type="entry name" value="Acyl_transf_3_dom"/>
</dbReference>
<name>A0AAV8YJ92_9CUCU</name>
<dbReference type="GO" id="GO:0016747">
    <property type="term" value="F:acyltransferase activity, transferring groups other than amino-acyl groups"/>
    <property type="evidence" value="ECO:0007669"/>
    <property type="project" value="InterPro"/>
</dbReference>
<dbReference type="Proteomes" id="UP001162162">
    <property type="component" value="Unassembled WGS sequence"/>
</dbReference>
<proteinExistence type="predicted"/>
<feature type="transmembrane region" description="Helical" evidence="1">
    <location>
        <begin position="163"/>
        <end position="182"/>
    </location>
</feature>
<evidence type="ECO:0000256" key="1">
    <source>
        <dbReference type="SAM" id="Phobius"/>
    </source>
</evidence>
<evidence type="ECO:0000313" key="5">
    <source>
        <dbReference type="Proteomes" id="UP001162162"/>
    </source>
</evidence>
<evidence type="ECO:0000256" key="2">
    <source>
        <dbReference type="SAM" id="SignalP"/>
    </source>
</evidence>
<comment type="caution">
    <text evidence="4">The sequence shown here is derived from an EMBL/GenBank/DDBJ whole genome shotgun (WGS) entry which is preliminary data.</text>
</comment>
<dbReference type="PANTHER" id="PTHR11161">
    <property type="entry name" value="O-ACYLTRANSFERASE"/>
    <property type="match status" value="1"/>
</dbReference>
<dbReference type="EMBL" id="JAPWTK010000080">
    <property type="protein sequence ID" value="KAJ8951677.1"/>
    <property type="molecule type" value="Genomic_DNA"/>
</dbReference>
<keyword evidence="5" id="KW-1185">Reference proteome</keyword>
<accession>A0AAV8YJ92</accession>
<keyword evidence="1" id="KW-1133">Transmembrane helix</keyword>
<gene>
    <name evidence="4" type="ORF">NQ318_012218</name>
</gene>
<evidence type="ECO:0000259" key="3">
    <source>
        <dbReference type="Pfam" id="PF01757"/>
    </source>
</evidence>
<keyword evidence="2" id="KW-0732">Signal</keyword>
<reference evidence="4" key="1">
    <citation type="journal article" date="2023" name="Insect Mol. Biol.">
        <title>Genome sequencing provides insights into the evolution of gene families encoding plant cell wall-degrading enzymes in longhorned beetles.</title>
        <authorList>
            <person name="Shin N.R."/>
            <person name="Okamura Y."/>
            <person name="Kirsch R."/>
            <person name="Pauchet Y."/>
        </authorList>
    </citation>
    <scope>NUCLEOTIDE SEQUENCE</scope>
    <source>
        <strain evidence="4">AMC_N1</strain>
    </source>
</reference>